<feature type="region of interest" description="Disordered" evidence="1">
    <location>
        <begin position="126"/>
        <end position="199"/>
    </location>
</feature>
<accession>A0A4U9DHW7</accession>
<reference evidence="2 3" key="1">
    <citation type="submission" date="2019-04" db="EMBL/GenBank/DDBJ databases">
        <authorList>
            <consortium name="Pathogen Informatics"/>
        </authorList>
    </citation>
    <scope>NUCLEOTIDE SEQUENCE [LARGE SCALE GENOMIC DNA]</scope>
    <source>
        <strain evidence="2 3">NCTC9185</strain>
    </source>
</reference>
<evidence type="ECO:0000256" key="1">
    <source>
        <dbReference type="SAM" id="MobiDB-lite"/>
    </source>
</evidence>
<keyword evidence="2" id="KW-0645">Protease</keyword>
<dbReference type="Proteomes" id="UP000339249">
    <property type="component" value="Unassembled WGS sequence"/>
</dbReference>
<sequence length="199" mass="22040">MQHDQRGRNRCRIHGDHNGGVLRKAQIEEVRRDDIHQVRNNEWQAGRICNKSCSHDKGQCRALAEPQCEQHRNHNRRQDQRGAIIGEQSSNSGTEQDYPGEQQAATSVTPAGDVQCGPFKEAGLIEQQADDDDRNKCRCRVPDDIPDNGNISDMDDTGSQRQHSPDTRAPANTQASGVARSPVPASVKIYSLPKASQTP</sequence>
<protein>
    <submittedName>
        <fullName evidence="2">Zn-dependent proteases</fullName>
    </submittedName>
</protein>
<keyword evidence="2" id="KW-0378">Hydrolase</keyword>
<name>A0A4U9DHW7_RAOTE</name>
<feature type="compositionally biased region" description="Basic and acidic residues" evidence="1">
    <location>
        <begin position="133"/>
        <end position="143"/>
    </location>
</feature>
<dbReference type="EMBL" id="CABDVU010000002">
    <property type="protein sequence ID" value="VTN16373.1"/>
    <property type="molecule type" value="Genomic_DNA"/>
</dbReference>
<proteinExistence type="predicted"/>
<evidence type="ECO:0000313" key="2">
    <source>
        <dbReference type="EMBL" id="VTN16373.1"/>
    </source>
</evidence>
<organism evidence="2 3">
    <name type="scientific">Raoultella terrigena</name>
    <name type="common">Klebsiella terrigena</name>
    <dbReference type="NCBI Taxonomy" id="577"/>
    <lineage>
        <taxon>Bacteria</taxon>
        <taxon>Pseudomonadati</taxon>
        <taxon>Pseudomonadota</taxon>
        <taxon>Gammaproteobacteria</taxon>
        <taxon>Enterobacterales</taxon>
        <taxon>Enterobacteriaceae</taxon>
        <taxon>Klebsiella/Raoultella group</taxon>
        <taxon>Raoultella</taxon>
    </lineage>
</organism>
<dbReference type="AlphaFoldDB" id="A0A4U9DHW7"/>
<feature type="region of interest" description="Disordered" evidence="1">
    <location>
        <begin position="88"/>
        <end position="113"/>
    </location>
</feature>
<dbReference type="GO" id="GO:0008233">
    <property type="term" value="F:peptidase activity"/>
    <property type="evidence" value="ECO:0007669"/>
    <property type="project" value="UniProtKB-KW"/>
</dbReference>
<gene>
    <name evidence="2" type="ORF">NCTC9185_07848</name>
</gene>
<dbReference type="GO" id="GO:0006508">
    <property type="term" value="P:proteolysis"/>
    <property type="evidence" value="ECO:0007669"/>
    <property type="project" value="UniProtKB-KW"/>
</dbReference>
<evidence type="ECO:0000313" key="3">
    <source>
        <dbReference type="Proteomes" id="UP000339249"/>
    </source>
</evidence>